<reference evidence="2 4" key="1">
    <citation type="journal article" date="2021" name="Mol. Ecol.">
        <title>Polar bear-adapted Ursidibacter maritimus are remarkably conserved after generations in captivity.</title>
        <authorList>
            <person name="Espinosa-Gongora C."/>
            <person name="Hansen M.J."/>
            <person name="Bertelsen M.F."/>
            <person name="Bojesen A.M."/>
        </authorList>
    </citation>
    <scope>NUCLEOTIDE SEQUENCE</scope>
    <source>
        <strain evidence="2">Pb43105x</strain>
        <strain evidence="1 4">Pb43106</strain>
    </source>
</reference>
<organism evidence="2 3">
    <name type="scientific">Ursidibacter maritimus</name>
    <dbReference type="NCBI Taxonomy" id="1331689"/>
    <lineage>
        <taxon>Bacteria</taxon>
        <taxon>Pseudomonadati</taxon>
        <taxon>Pseudomonadota</taxon>
        <taxon>Gammaproteobacteria</taxon>
        <taxon>Pasteurellales</taxon>
        <taxon>Pasteurellaceae</taxon>
        <taxon>Ursidibacter</taxon>
    </lineage>
</organism>
<dbReference type="EMBL" id="JABULY010000001">
    <property type="protein sequence ID" value="MBV6531041.1"/>
    <property type="molecule type" value="Genomic_DNA"/>
</dbReference>
<sequence>MNTIPRRHNNWLIIGRDGNGIRHKERFLFYSRRNAIRLFREKHKCVGKHGAIETVIPQFGWY</sequence>
<gene>
    <name evidence="1" type="ORF">HT657_02575</name>
    <name evidence="2" type="ORF">HT672_02520</name>
</gene>
<name>A0A949T394_9PAST</name>
<dbReference type="OrthoDB" id="9905693at2"/>
<keyword evidence="4" id="KW-1185">Reference proteome</keyword>
<comment type="caution">
    <text evidence="2">The sequence shown here is derived from an EMBL/GenBank/DDBJ whole genome shotgun (WGS) entry which is preliminary data.</text>
</comment>
<evidence type="ECO:0000313" key="3">
    <source>
        <dbReference type="Proteomes" id="UP000732858"/>
    </source>
</evidence>
<dbReference type="AlphaFoldDB" id="A0A949T394"/>
<dbReference type="RefSeq" id="WP_157402561.1">
    <property type="nucleotide sequence ID" value="NZ_JABULY010000001.1"/>
</dbReference>
<proteinExistence type="predicted"/>
<protein>
    <submittedName>
        <fullName evidence="2">Uncharacterized protein</fullName>
    </submittedName>
</protein>
<evidence type="ECO:0000313" key="2">
    <source>
        <dbReference type="EMBL" id="MBV6546175.1"/>
    </source>
</evidence>
<dbReference type="EMBL" id="JABUMC010000003">
    <property type="protein sequence ID" value="MBV6546175.1"/>
    <property type="molecule type" value="Genomic_DNA"/>
</dbReference>
<evidence type="ECO:0000313" key="1">
    <source>
        <dbReference type="EMBL" id="MBV6531041.1"/>
    </source>
</evidence>
<evidence type="ECO:0000313" key="4">
    <source>
        <dbReference type="Proteomes" id="UP001196379"/>
    </source>
</evidence>
<dbReference type="Proteomes" id="UP001196379">
    <property type="component" value="Unassembled WGS sequence"/>
</dbReference>
<accession>A0A949T394</accession>
<dbReference type="GeneID" id="65548372"/>
<dbReference type="Proteomes" id="UP000732858">
    <property type="component" value="Unassembled WGS sequence"/>
</dbReference>